<dbReference type="EMBL" id="LR593886">
    <property type="protein sequence ID" value="VTR95257.1"/>
    <property type="molecule type" value="Genomic_DNA"/>
</dbReference>
<dbReference type="AlphaFoldDB" id="A0A6P2D310"/>
<protein>
    <submittedName>
        <fullName evidence="1">Uncharacterized protein</fullName>
    </submittedName>
</protein>
<dbReference type="KEGG" id="gms:SOIL9_24570"/>
<proteinExistence type="predicted"/>
<evidence type="ECO:0000313" key="2">
    <source>
        <dbReference type="Proteomes" id="UP000464178"/>
    </source>
</evidence>
<sequence>MTTTRKIVVSPYQVEVPRQKATKPGFKPGKKKPSAPARIRYRWRAELFEGGQMVRAVEGFELPDEALGALVRDMAHQCASPDDVVDLVAGLFGNLDVRGANVTLGRALRMSVRNPNRRNAGCVVEIGDPGLEVEPAAKGGAL</sequence>
<accession>A0A6P2D310</accession>
<gene>
    <name evidence="1" type="ORF">SOIL9_24570</name>
</gene>
<evidence type="ECO:0000313" key="1">
    <source>
        <dbReference type="EMBL" id="VTR95257.1"/>
    </source>
</evidence>
<keyword evidence="2" id="KW-1185">Reference proteome</keyword>
<reference evidence="1 2" key="1">
    <citation type="submission" date="2019-05" db="EMBL/GenBank/DDBJ databases">
        <authorList>
            <consortium name="Science for Life Laboratories"/>
        </authorList>
    </citation>
    <scope>NUCLEOTIDE SEQUENCE [LARGE SCALE GENOMIC DNA]</scope>
    <source>
        <strain evidence="1">Soil9</strain>
    </source>
</reference>
<dbReference type="Proteomes" id="UP000464178">
    <property type="component" value="Chromosome"/>
</dbReference>
<name>A0A6P2D310_9BACT</name>
<organism evidence="1 2">
    <name type="scientific">Gemmata massiliana</name>
    <dbReference type="NCBI Taxonomy" id="1210884"/>
    <lineage>
        <taxon>Bacteria</taxon>
        <taxon>Pseudomonadati</taxon>
        <taxon>Planctomycetota</taxon>
        <taxon>Planctomycetia</taxon>
        <taxon>Gemmatales</taxon>
        <taxon>Gemmataceae</taxon>
        <taxon>Gemmata</taxon>
    </lineage>
</organism>
<dbReference type="RefSeq" id="WP_162669696.1">
    <property type="nucleotide sequence ID" value="NZ_LR593886.1"/>
</dbReference>